<keyword evidence="1" id="KW-1133">Transmembrane helix</keyword>
<organism evidence="2 3">
    <name type="scientific">Eumeta variegata</name>
    <name type="common">Bagworm moth</name>
    <name type="synonym">Eumeta japonica</name>
    <dbReference type="NCBI Taxonomy" id="151549"/>
    <lineage>
        <taxon>Eukaryota</taxon>
        <taxon>Metazoa</taxon>
        <taxon>Ecdysozoa</taxon>
        <taxon>Arthropoda</taxon>
        <taxon>Hexapoda</taxon>
        <taxon>Insecta</taxon>
        <taxon>Pterygota</taxon>
        <taxon>Neoptera</taxon>
        <taxon>Endopterygota</taxon>
        <taxon>Lepidoptera</taxon>
        <taxon>Glossata</taxon>
        <taxon>Ditrysia</taxon>
        <taxon>Tineoidea</taxon>
        <taxon>Psychidae</taxon>
        <taxon>Oiketicinae</taxon>
        <taxon>Eumeta</taxon>
    </lineage>
</organism>
<name>A0A4C1TMU9_EUMVA</name>
<keyword evidence="1" id="KW-0812">Transmembrane</keyword>
<dbReference type="OrthoDB" id="7339153at2759"/>
<keyword evidence="3" id="KW-1185">Reference proteome</keyword>
<evidence type="ECO:0000313" key="3">
    <source>
        <dbReference type="Proteomes" id="UP000299102"/>
    </source>
</evidence>
<dbReference type="AlphaFoldDB" id="A0A4C1TMU9"/>
<reference evidence="2 3" key="1">
    <citation type="journal article" date="2019" name="Commun. Biol.">
        <title>The bagworm genome reveals a unique fibroin gene that provides high tensile strength.</title>
        <authorList>
            <person name="Kono N."/>
            <person name="Nakamura H."/>
            <person name="Ohtoshi R."/>
            <person name="Tomita M."/>
            <person name="Numata K."/>
            <person name="Arakawa K."/>
        </authorList>
    </citation>
    <scope>NUCLEOTIDE SEQUENCE [LARGE SCALE GENOMIC DNA]</scope>
</reference>
<protein>
    <submittedName>
        <fullName evidence="2">Uncharacterized protein</fullName>
    </submittedName>
</protein>
<dbReference type="EMBL" id="BGZK01000068">
    <property type="protein sequence ID" value="GBP15020.1"/>
    <property type="molecule type" value="Genomic_DNA"/>
</dbReference>
<gene>
    <name evidence="2" type="ORF">EVAR_6663_1</name>
</gene>
<evidence type="ECO:0000256" key="1">
    <source>
        <dbReference type="SAM" id="Phobius"/>
    </source>
</evidence>
<dbReference type="Proteomes" id="UP000299102">
    <property type="component" value="Unassembled WGS sequence"/>
</dbReference>
<comment type="caution">
    <text evidence="2">The sequence shown here is derived from an EMBL/GenBank/DDBJ whole genome shotgun (WGS) entry which is preliminary data.</text>
</comment>
<keyword evidence="1" id="KW-0472">Membrane</keyword>
<evidence type="ECO:0000313" key="2">
    <source>
        <dbReference type="EMBL" id="GBP15020.1"/>
    </source>
</evidence>
<sequence>MKADGWDWNSLTEQDILAGFGLIGIVLRCTLTMSDFRGVMIEPEIRHRNVGGFIGIVSRCTLTVSDIQGLTMDPEDSHLYFIIEQCIRIVFELVGIVLKYNKI</sequence>
<proteinExistence type="predicted"/>
<accession>A0A4C1TMU9</accession>
<feature type="transmembrane region" description="Helical" evidence="1">
    <location>
        <begin position="16"/>
        <end position="36"/>
    </location>
</feature>